<keyword evidence="2" id="KW-0472">Membrane</keyword>
<keyword evidence="4" id="KW-1185">Reference proteome</keyword>
<gene>
    <name evidence="3" type="ORF">GCM10017655_00310</name>
</gene>
<organism evidence="3 4">
    <name type="scientific">Pseudomonas turukhanskensis</name>
    <dbReference type="NCBI Taxonomy" id="1806536"/>
    <lineage>
        <taxon>Bacteria</taxon>
        <taxon>Pseudomonadati</taxon>
        <taxon>Pseudomonadota</taxon>
        <taxon>Gammaproteobacteria</taxon>
        <taxon>Pseudomonadales</taxon>
        <taxon>Pseudomonadaceae</taxon>
        <taxon>Pseudomonas</taxon>
    </lineage>
</organism>
<dbReference type="AlphaFoldDB" id="A0A9W6K2U1"/>
<keyword evidence="2" id="KW-0812">Transmembrane</keyword>
<evidence type="ECO:0000313" key="3">
    <source>
        <dbReference type="EMBL" id="GLK86969.1"/>
    </source>
</evidence>
<dbReference type="Proteomes" id="UP001143328">
    <property type="component" value="Unassembled WGS sequence"/>
</dbReference>
<dbReference type="RefSeq" id="WP_271193207.1">
    <property type="nucleotide sequence ID" value="NZ_BSFN01000001.1"/>
</dbReference>
<evidence type="ECO:0000313" key="4">
    <source>
        <dbReference type="Proteomes" id="UP001143328"/>
    </source>
</evidence>
<keyword evidence="2" id="KW-1133">Transmembrane helix</keyword>
<feature type="transmembrane region" description="Helical" evidence="2">
    <location>
        <begin position="85"/>
        <end position="105"/>
    </location>
</feature>
<sequence>MDDRLASKSLPQLLMLLPLELGWIALTLLSPVFLPLSLGALFWLALFPLCALFNRLRGQVPYRLQQLQFFWLIGLGIGIGRAIPVFWLAFCAGAAVMIGGLVLLIKLPKRLNWTLEEQTSPAPEAPEATPTTSQWRGASAWGGGEPRLTPEGEPLRLLDVSEIAMGGPLICDYLLPDGSVVFNANPSAQFSTNGRYFVSPMPSRGRWGLLIYDRQERLLHHCNIDQFWELDEVTDTEVVGRVSPLTSDAAHRLSLSDLLANARVHTMVAVRDLWLPEDFWQRLQGDHESRTLPAPHGAPQLQLHTWLPDTLIPLDDPLAPLRYPVAELWLDEQATGLMLRQPEPEMVFNHDGSGLVCAASRGEQSGYWLWQRSSGWRLLDGAWEAKEREPHNTTPALIALEAEHVRLRMEWAQPCLEYGDHGPVTSYTYSQLELEVGQTRRGKPQLGYADMPEVDLLLPLNDAPLLLQSAPLKNGERMTWQPLRNSKKGDLRAYQCSIGQWQVPGDWVLEHRVSDCGQFIALIAFADAPAVLHRVAIAEPRSESLHWLQEDVLDVHLQGFIHGQLHLLRLLGRNRYVPITGPGQGNPERESQFEQPAPAPGLAYDFTQRHGDWRLFYRQQQACVVEGAWRLQALRSPHDSGSLPSQG</sequence>
<accession>A0A9W6K2U1</accession>
<reference evidence="3" key="2">
    <citation type="submission" date="2023-01" db="EMBL/GenBank/DDBJ databases">
        <authorList>
            <person name="Sun Q."/>
            <person name="Evtushenko L."/>
        </authorList>
    </citation>
    <scope>NUCLEOTIDE SEQUENCE</scope>
    <source>
        <strain evidence="3">VKM B-2935</strain>
    </source>
</reference>
<feature type="transmembrane region" description="Helical" evidence="2">
    <location>
        <begin position="12"/>
        <end position="30"/>
    </location>
</feature>
<evidence type="ECO:0000256" key="2">
    <source>
        <dbReference type="SAM" id="Phobius"/>
    </source>
</evidence>
<proteinExistence type="predicted"/>
<name>A0A9W6K2U1_9PSED</name>
<reference evidence="3" key="1">
    <citation type="journal article" date="2014" name="Int. J. Syst. Evol. Microbiol.">
        <title>Complete genome sequence of Corynebacterium casei LMG S-19264T (=DSM 44701T), isolated from a smear-ripened cheese.</title>
        <authorList>
            <consortium name="US DOE Joint Genome Institute (JGI-PGF)"/>
            <person name="Walter F."/>
            <person name="Albersmeier A."/>
            <person name="Kalinowski J."/>
            <person name="Ruckert C."/>
        </authorList>
    </citation>
    <scope>NUCLEOTIDE SEQUENCE</scope>
    <source>
        <strain evidence="3">VKM B-2935</strain>
    </source>
</reference>
<evidence type="ECO:0000256" key="1">
    <source>
        <dbReference type="SAM" id="MobiDB-lite"/>
    </source>
</evidence>
<feature type="compositionally biased region" description="Low complexity" evidence="1">
    <location>
        <begin position="118"/>
        <end position="134"/>
    </location>
</feature>
<dbReference type="EMBL" id="BSFN01000001">
    <property type="protein sequence ID" value="GLK86969.1"/>
    <property type="molecule type" value="Genomic_DNA"/>
</dbReference>
<feature type="region of interest" description="Disordered" evidence="1">
    <location>
        <begin position="118"/>
        <end position="147"/>
    </location>
</feature>
<protein>
    <submittedName>
        <fullName evidence="3">Uncharacterized protein</fullName>
    </submittedName>
</protein>
<feature type="transmembrane region" description="Helical" evidence="2">
    <location>
        <begin position="36"/>
        <end position="53"/>
    </location>
</feature>
<comment type="caution">
    <text evidence="3">The sequence shown here is derived from an EMBL/GenBank/DDBJ whole genome shotgun (WGS) entry which is preliminary data.</text>
</comment>